<accession>A0ABX5LN22</accession>
<dbReference type="PANTHER" id="PTHR30151">
    <property type="entry name" value="ALKANE SULFONATE ABC TRANSPORTER-RELATED, MEMBRANE SUBUNIT"/>
    <property type="match status" value="1"/>
</dbReference>
<comment type="subcellular location">
    <subcellularLocation>
        <location evidence="1 7">Cell membrane</location>
        <topology evidence="1 7">Multi-pass membrane protein</topology>
    </subcellularLocation>
</comment>
<name>A0ABX5LN22_9BACT</name>
<dbReference type="PANTHER" id="PTHR30151:SF0">
    <property type="entry name" value="ABC TRANSPORTER PERMEASE PROTEIN MJ0413-RELATED"/>
    <property type="match status" value="1"/>
</dbReference>
<feature type="transmembrane region" description="Helical" evidence="7">
    <location>
        <begin position="136"/>
        <end position="158"/>
    </location>
</feature>
<keyword evidence="5 7" id="KW-1133">Transmembrane helix</keyword>
<dbReference type="CDD" id="cd06261">
    <property type="entry name" value="TM_PBP2"/>
    <property type="match status" value="1"/>
</dbReference>
<dbReference type="EMBL" id="QGHD01000004">
    <property type="protein sequence ID" value="PWL03702.1"/>
    <property type="molecule type" value="Genomic_DNA"/>
</dbReference>
<keyword evidence="10" id="KW-1185">Reference proteome</keyword>
<dbReference type="SUPFAM" id="SSF161098">
    <property type="entry name" value="MetI-like"/>
    <property type="match status" value="1"/>
</dbReference>
<feature type="transmembrane region" description="Helical" evidence="7">
    <location>
        <begin position="85"/>
        <end position="103"/>
    </location>
</feature>
<sequence>MKSFVLSILGFLIAILVNAFVPQVAQGVNLKSYDYFGFLINDNDAYRFVLALIIVYYAVATIVLYVRKVPRYKIQKFNSHAQFRFALGIFLALWDLLGTKFLILPQPFFPGPAVILDAFLGDGAFVLQNTLYSIRLFFAGFLSGVLLGILTGVLIGWFPKFRYWVNPILNVSGVIPAVAWMPFALTLFPTSFLAATFLIAICAWFPVATMTAEGVLSTPKAKFELAKTFGANSFFQIFHVAIPHAMPQIFTGITTASAFSFTTLVMAEMMGQPGGLGYYINTSKVWSAYYKVFAAILVMAILFGAILKVVSAIQNYVLRYQKGIVR</sequence>
<comment type="caution">
    <text evidence="9">The sequence shown here is derived from an EMBL/GenBank/DDBJ whole genome shotgun (WGS) entry which is preliminary data.</text>
</comment>
<evidence type="ECO:0000256" key="6">
    <source>
        <dbReference type="ARBA" id="ARBA00023136"/>
    </source>
</evidence>
<feature type="transmembrane region" description="Helical" evidence="7">
    <location>
        <begin position="45"/>
        <end position="65"/>
    </location>
</feature>
<protein>
    <submittedName>
        <fullName evidence="9">NitT/TauT family transport system permease protein</fullName>
    </submittedName>
</protein>
<evidence type="ECO:0000256" key="4">
    <source>
        <dbReference type="ARBA" id="ARBA00022692"/>
    </source>
</evidence>
<proteinExistence type="inferred from homology"/>
<evidence type="ECO:0000256" key="7">
    <source>
        <dbReference type="RuleBase" id="RU363032"/>
    </source>
</evidence>
<evidence type="ECO:0000256" key="3">
    <source>
        <dbReference type="ARBA" id="ARBA00022475"/>
    </source>
</evidence>
<gene>
    <name evidence="9" type="ORF">B0H50_104126</name>
</gene>
<dbReference type="PROSITE" id="PS50928">
    <property type="entry name" value="ABC_TM1"/>
    <property type="match status" value="1"/>
</dbReference>
<dbReference type="InterPro" id="IPR035906">
    <property type="entry name" value="MetI-like_sf"/>
</dbReference>
<dbReference type="RefSeq" id="WP_199191857.1">
    <property type="nucleotide sequence ID" value="NZ_JAXEIU010000059.1"/>
</dbReference>
<reference evidence="9 10" key="1">
    <citation type="submission" date="2018-05" db="EMBL/GenBank/DDBJ databases">
        <title>Animal gut microbial communities from fecal samples from Wisconsin, USA.</title>
        <authorList>
            <person name="Neumann A."/>
        </authorList>
    </citation>
    <scope>NUCLEOTIDE SEQUENCE [LARGE SCALE GENOMIC DNA]</scope>
    <source>
        <strain evidence="9 10">UWS4</strain>
    </source>
</reference>
<feature type="domain" description="ABC transmembrane type-1" evidence="8">
    <location>
        <begin position="130"/>
        <end position="311"/>
    </location>
</feature>
<dbReference type="Proteomes" id="UP000245523">
    <property type="component" value="Unassembled WGS sequence"/>
</dbReference>
<dbReference type="InterPro" id="IPR000515">
    <property type="entry name" value="MetI-like"/>
</dbReference>
<evidence type="ECO:0000256" key="5">
    <source>
        <dbReference type="ARBA" id="ARBA00022989"/>
    </source>
</evidence>
<dbReference type="Gene3D" id="1.10.3720.10">
    <property type="entry name" value="MetI-like"/>
    <property type="match status" value="1"/>
</dbReference>
<dbReference type="Pfam" id="PF00528">
    <property type="entry name" value="BPD_transp_1"/>
    <property type="match status" value="1"/>
</dbReference>
<evidence type="ECO:0000313" key="9">
    <source>
        <dbReference type="EMBL" id="PWL03702.1"/>
    </source>
</evidence>
<feature type="transmembrane region" description="Helical" evidence="7">
    <location>
        <begin position="288"/>
        <end position="310"/>
    </location>
</feature>
<evidence type="ECO:0000313" key="10">
    <source>
        <dbReference type="Proteomes" id="UP000245523"/>
    </source>
</evidence>
<organism evidence="9 10">
    <name type="scientific">Hallerella porci</name>
    <dbReference type="NCBI Taxonomy" id="1945871"/>
    <lineage>
        <taxon>Bacteria</taxon>
        <taxon>Pseudomonadati</taxon>
        <taxon>Fibrobacterota</taxon>
        <taxon>Fibrobacteria</taxon>
        <taxon>Fibrobacterales</taxon>
        <taxon>Fibrobacteraceae</taxon>
        <taxon>Hallerella</taxon>
    </lineage>
</organism>
<evidence type="ECO:0000256" key="2">
    <source>
        <dbReference type="ARBA" id="ARBA00022448"/>
    </source>
</evidence>
<keyword evidence="6 7" id="KW-0472">Membrane</keyword>
<keyword evidence="2 7" id="KW-0813">Transport</keyword>
<keyword evidence="3" id="KW-1003">Cell membrane</keyword>
<comment type="similarity">
    <text evidence="7">Belongs to the binding-protein-dependent transport system permease family.</text>
</comment>
<keyword evidence="4 7" id="KW-0812">Transmembrane</keyword>
<feature type="transmembrane region" description="Helical" evidence="7">
    <location>
        <begin position="248"/>
        <end position="267"/>
    </location>
</feature>
<evidence type="ECO:0000259" key="8">
    <source>
        <dbReference type="PROSITE" id="PS50928"/>
    </source>
</evidence>
<evidence type="ECO:0000256" key="1">
    <source>
        <dbReference type="ARBA" id="ARBA00004651"/>
    </source>
</evidence>